<dbReference type="OrthoDB" id="8194068at2759"/>
<dbReference type="Proteomes" id="UP001151699">
    <property type="component" value="Chromosome C"/>
</dbReference>
<evidence type="ECO:0000313" key="2">
    <source>
        <dbReference type="Proteomes" id="UP001151699"/>
    </source>
</evidence>
<evidence type="ECO:0000313" key="1">
    <source>
        <dbReference type="EMBL" id="KAJ6636123.1"/>
    </source>
</evidence>
<dbReference type="AlphaFoldDB" id="A0A9Q0MQH2"/>
<gene>
    <name evidence="1" type="ORF">Bhyg_14710</name>
</gene>
<dbReference type="EMBL" id="WJQU01000004">
    <property type="protein sequence ID" value="KAJ6636123.1"/>
    <property type="molecule type" value="Genomic_DNA"/>
</dbReference>
<accession>A0A9Q0MQH2</accession>
<protein>
    <submittedName>
        <fullName evidence="1">Uncharacterized protein</fullName>
    </submittedName>
</protein>
<reference evidence="1" key="1">
    <citation type="submission" date="2022-07" db="EMBL/GenBank/DDBJ databases">
        <authorList>
            <person name="Trinca V."/>
            <person name="Uliana J.V.C."/>
            <person name="Torres T.T."/>
            <person name="Ward R.J."/>
            <person name="Monesi N."/>
        </authorList>
    </citation>
    <scope>NUCLEOTIDE SEQUENCE</scope>
    <source>
        <strain evidence="1">HSMRA1968</strain>
        <tissue evidence="1">Whole embryos</tissue>
    </source>
</reference>
<sequence length="108" mass="11893">MDHPGGGFTASPWAAMLSHHAMGPTTEHGFAAHAHSASHHAHHGMPMDLHVPQGFPYYRYRDDALCWTDRKSIDDIGNPTSVNARKRNNTMTIVQCAFTGIAMVGIIW</sequence>
<organism evidence="1 2">
    <name type="scientific">Pseudolycoriella hygida</name>
    <dbReference type="NCBI Taxonomy" id="35572"/>
    <lineage>
        <taxon>Eukaryota</taxon>
        <taxon>Metazoa</taxon>
        <taxon>Ecdysozoa</taxon>
        <taxon>Arthropoda</taxon>
        <taxon>Hexapoda</taxon>
        <taxon>Insecta</taxon>
        <taxon>Pterygota</taxon>
        <taxon>Neoptera</taxon>
        <taxon>Endopterygota</taxon>
        <taxon>Diptera</taxon>
        <taxon>Nematocera</taxon>
        <taxon>Sciaroidea</taxon>
        <taxon>Sciaridae</taxon>
        <taxon>Pseudolycoriella</taxon>
    </lineage>
</organism>
<name>A0A9Q0MQH2_9DIPT</name>
<keyword evidence="2" id="KW-1185">Reference proteome</keyword>
<proteinExistence type="predicted"/>
<comment type="caution">
    <text evidence="1">The sequence shown here is derived from an EMBL/GenBank/DDBJ whole genome shotgun (WGS) entry which is preliminary data.</text>
</comment>